<dbReference type="Proteomes" id="UP000177190">
    <property type="component" value="Unassembled WGS sequence"/>
</dbReference>
<sequence length="64" mass="7564">MCKTHMGRLARYCTVCGRRLPFHEQQPKLEEQREYNEQVCSDENHQMMKTLFAAKFCPVCGIKL</sequence>
<evidence type="ECO:0000313" key="2">
    <source>
        <dbReference type="Proteomes" id="UP000177190"/>
    </source>
</evidence>
<comment type="caution">
    <text evidence="1">The sequence shown here is derived from an EMBL/GenBank/DDBJ whole genome shotgun (WGS) entry which is preliminary data.</text>
</comment>
<organism evidence="1 2">
    <name type="scientific">Candidatus Staskawiczbacteria bacterium RIFCSPHIGHO2_01_FULL_36_16</name>
    <dbReference type="NCBI Taxonomy" id="1802200"/>
    <lineage>
        <taxon>Bacteria</taxon>
        <taxon>Candidatus Staskawicziibacteriota</taxon>
    </lineage>
</organism>
<name>A0A1G2HT80_9BACT</name>
<protein>
    <submittedName>
        <fullName evidence="1">Uncharacterized protein</fullName>
    </submittedName>
</protein>
<reference evidence="1 2" key="1">
    <citation type="journal article" date="2016" name="Nat. Commun.">
        <title>Thousands of microbial genomes shed light on interconnected biogeochemical processes in an aquifer system.</title>
        <authorList>
            <person name="Anantharaman K."/>
            <person name="Brown C.T."/>
            <person name="Hug L.A."/>
            <person name="Sharon I."/>
            <person name="Castelle C.J."/>
            <person name="Probst A.J."/>
            <person name="Thomas B.C."/>
            <person name="Singh A."/>
            <person name="Wilkins M.J."/>
            <person name="Karaoz U."/>
            <person name="Brodie E.L."/>
            <person name="Williams K.H."/>
            <person name="Hubbard S.S."/>
            <person name="Banfield J.F."/>
        </authorList>
    </citation>
    <scope>NUCLEOTIDE SEQUENCE [LARGE SCALE GENOMIC DNA]</scope>
</reference>
<proteinExistence type="predicted"/>
<dbReference type="AlphaFoldDB" id="A0A1G2HT80"/>
<dbReference type="STRING" id="1802200.A2812_01115"/>
<dbReference type="EMBL" id="MHOM01000007">
    <property type="protein sequence ID" value="OGZ65441.1"/>
    <property type="molecule type" value="Genomic_DNA"/>
</dbReference>
<accession>A0A1G2HT80</accession>
<evidence type="ECO:0000313" key="1">
    <source>
        <dbReference type="EMBL" id="OGZ65441.1"/>
    </source>
</evidence>
<gene>
    <name evidence="1" type="ORF">A2812_01115</name>
</gene>